<gene>
    <name evidence="4" type="ORF">OKA104_LOCUS39423</name>
    <name evidence="3" type="ORF">VCS650_LOCUS18927</name>
</gene>
<evidence type="ECO:0000256" key="1">
    <source>
        <dbReference type="ARBA" id="ARBA00022441"/>
    </source>
</evidence>
<dbReference type="Pfam" id="PF24681">
    <property type="entry name" value="Kelch_KLHDC2_KLHL20_DRC7"/>
    <property type="match status" value="1"/>
</dbReference>
<dbReference type="OrthoDB" id="45365at2759"/>
<keyword evidence="2" id="KW-0677">Repeat</keyword>
<sequence length="236" mass="25164">MSVARRFHTAIALTNGSVLVTGGYNDVVGLLNSAELYNPSTGTWITTESMNVGRVYQATTALTNGLVLVTGGFGGFRFLNSVEIYNPSNGTWTTTGNMSTARRYHTASILANGKVLVIGGYNRDSQLYSTELYNPSTSTWTTTRSMNVARTHYTTTTLTNGSVLVTGGSSLVTVEVTSTSFLNSVELFNPSTDTWTTIGNMSAARQYHTASILANGKVLVTGGYNTDGALNSAELY</sequence>
<dbReference type="Gene3D" id="2.120.10.80">
    <property type="entry name" value="Kelch-type beta propeller"/>
    <property type="match status" value="2"/>
</dbReference>
<dbReference type="AlphaFoldDB" id="A0A814MID2"/>
<evidence type="ECO:0000313" key="5">
    <source>
        <dbReference type="Proteomes" id="UP000663891"/>
    </source>
</evidence>
<dbReference type="Proteomes" id="UP000663881">
    <property type="component" value="Unassembled WGS sequence"/>
</dbReference>
<dbReference type="InterPro" id="IPR015915">
    <property type="entry name" value="Kelch-typ_b-propeller"/>
</dbReference>
<comment type="caution">
    <text evidence="3">The sequence shown here is derived from an EMBL/GenBank/DDBJ whole genome shotgun (WGS) entry which is preliminary data.</text>
</comment>
<name>A0A814MID2_9BILA</name>
<dbReference type="PANTHER" id="PTHR46344:SF27">
    <property type="entry name" value="KELCH REPEAT SUPERFAMILY PROTEIN"/>
    <property type="match status" value="1"/>
</dbReference>
<dbReference type="SUPFAM" id="SSF117281">
    <property type="entry name" value="Kelch motif"/>
    <property type="match status" value="1"/>
</dbReference>
<evidence type="ECO:0000256" key="2">
    <source>
        <dbReference type="ARBA" id="ARBA00022737"/>
    </source>
</evidence>
<evidence type="ECO:0000313" key="4">
    <source>
        <dbReference type="EMBL" id="CAF4172534.1"/>
    </source>
</evidence>
<keyword evidence="1" id="KW-0880">Kelch repeat</keyword>
<evidence type="ECO:0000313" key="3">
    <source>
        <dbReference type="EMBL" id="CAF1079390.1"/>
    </source>
</evidence>
<dbReference type="InterPro" id="IPR006652">
    <property type="entry name" value="Kelch_1"/>
</dbReference>
<reference evidence="3" key="1">
    <citation type="submission" date="2021-02" db="EMBL/GenBank/DDBJ databases">
        <authorList>
            <person name="Nowell W R."/>
        </authorList>
    </citation>
    <scope>NUCLEOTIDE SEQUENCE</scope>
</reference>
<dbReference type="Proteomes" id="UP000663891">
    <property type="component" value="Unassembled WGS sequence"/>
</dbReference>
<dbReference type="SMART" id="SM00612">
    <property type="entry name" value="Kelch"/>
    <property type="match status" value="4"/>
</dbReference>
<dbReference type="EMBL" id="CAJOAY010007730">
    <property type="protein sequence ID" value="CAF4172534.1"/>
    <property type="molecule type" value="Genomic_DNA"/>
</dbReference>
<accession>A0A814MID2</accession>
<dbReference type="EMBL" id="CAJNON010000184">
    <property type="protein sequence ID" value="CAF1079390.1"/>
    <property type="molecule type" value="Genomic_DNA"/>
</dbReference>
<protein>
    <submittedName>
        <fullName evidence="3">Uncharacterized protein</fullName>
    </submittedName>
</protein>
<proteinExistence type="predicted"/>
<organism evidence="3 5">
    <name type="scientific">Adineta steineri</name>
    <dbReference type="NCBI Taxonomy" id="433720"/>
    <lineage>
        <taxon>Eukaryota</taxon>
        <taxon>Metazoa</taxon>
        <taxon>Spiralia</taxon>
        <taxon>Gnathifera</taxon>
        <taxon>Rotifera</taxon>
        <taxon>Eurotatoria</taxon>
        <taxon>Bdelloidea</taxon>
        <taxon>Adinetida</taxon>
        <taxon>Adinetidae</taxon>
        <taxon>Adineta</taxon>
    </lineage>
</organism>
<dbReference type="PANTHER" id="PTHR46344">
    <property type="entry name" value="OS02G0202900 PROTEIN"/>
    <property type="match status" value="1"/>
</dbReference>